<evidence type="ECO:0000256" key="1">
    <source>
        <dbReference type="ARBA" id="ARBA00004613"/>
    </source>
</evidence>
<keyword evidence="4 11" id="KW-0732">Signal</keyword>
<evidence type="ECO:0000256" key="11">
    <source>
        <dbReference type="SAM" id="SignalP"/>
    </source>
</evidence>
<feature type="chain" id="PRO_5028830386" description="Pectate lyase superfamily protein domain-containing protein" evidence="11">
    <location>
        <begin position="22"/>
        <end position="519"/>
    </location>
</feature>
<dbReference type="Gene3D" id="2.160.20.10">
    <property type="entry name" value="Single-stranded right-handed beta-helix, Pectin lyase-like"/>
    <property type="match status" value="1"/>
</dbReference>
<feature type="signal peptide" evidence="11">
    <location>
        <begin position="1"/>
        <end position="21"/>
    </location>
</feature>
<dbReference type="OrthoDB" id="187139at2759"/>
<dbReference type="Pfam" id="PF00295">
    <property type="entry name" value="Glyco_hydro_28"/>
    <property type="match status" value="1"/>
</dbReference>
<dbReference type="KEGG" id="trg:TRUGW13939_04015"/>
<keyword evidence="5 10" id="KW-0378">Hydrolase</keyword>
<dbReference type="InterPro" id="IPR011050">
    <property type="entry name" value="Pectin_lyase_fold/virulence"/>
</dbReference>
<dbReference type="PANTHER" id="PTHR31736">
    <property type="match status" value="1"/>
</dbReference>
<dbReference type="PANTHER" id="PTHR31736:SF19">
    <property type="entry name" value="PECTIN LYASE SUPERFAMILY PROTEIN-RELATED"/>
    <property type="match status" value="1"/>
</dbReference>
<comment type="subcellular location">
    <subcellularLocation>
        <location evidence="1">Secreted</location>
    </subcellularLocation>
</comment>
<keyword evidence="8 10" id="KW-0326">Glycosidase</keyword>
<dbReference type="GO" id="GO:0005576">
    <property type="term" value="C:extracellular region"/>
    <property type="evidence" value="ECO:0007669"/>
    <property type="project" value="UniProtKB-SubCell"/>
</dbReference>
<dbReference type="Proteomes" id="UP000509510">
    <property type="component" value="Chromosome II"/>
</dbReference>
<dbReference type="GO" id="GO:0004650">
    <property type="term" value="F:polygalacturonase activity"/>
    <property type="evidence" value="ECO:0007669"/>
    <property type="project" value="InterPro"/>
</dbReference>
<keyword evidence="9" id="KW-0961">Cell wall biogenesis/degradation</keyword>
<dbReference type="RefSeq" id="XP_035343085.1">
    <property type="nucleotide sequence ID" value="XM_035487192.1"/>
</dbReference>
<organism evidence="12 13">
    <name type="scientific">Talaromyces rugulosus</name>
    <name type="common">Penicillium rugulosum</name>
    <dbReference type="NCBI Taxonomy" id="121627"/>
    <lineage>
        <taxon>Eukaryota</taxon>
        <taxon>Fungi</taxon>
        <taxon>Dikarya</taxon>
        <taxon>Ascomycota</taxon>
        <taxon>Pezizomycotina</taxon>
        <taxon>Eurotiomycetes</taxon>
        <taxon>Eurotiomycetidae</taxon>
        <taxon>Eurotiales</taxon>
        <taxon>Trichocomaceae</taxon>
        <taxon>Talaromyces</taxon>
        <taxon>Talaromyces sect. Islandici</taxon>
    </lineage>
</organism>
<evidence type="ECO:0000256" key="4">
    <source>
        <dbReference type="ARBA" id="ARBA00022729"/>
    </source>
</evidence>
<evidence type="ECO:0000256" key="2">
    <source>
        <dbReference type="ARBA" id="ARBA00008834"/>
    </source>
</evidence>
<evidence type="ECO:0000256" key="9">
    <source>
        <dbReference type="ARBA" id="ARBA00023316"/>
    </source>
</evidence>
<evidence type="ECO:0000313" key="13">
    <source>
        <dbReference type="Proteomes" id="UP000509510"/>
    </source>
</evidence>
<comment type="similarity">
    <text evidence="2 10">Belongs to the glycosyl hydrolase 28 family.</text>
</comment>
<proteinExistence type="inferred from homology"/>
<accession>A0A7H8QSE7</accession>
<keyword evidence="7" id="KW-0325">Glycoprotein</keyword>
<sequence>MRFFNQLVAVCISLLVATTSAGFVSYPRPSIYNKSAHFSLKVNGTYAYTVSYAGYDYVQLSMDEGHPTEFRIALTDESSITSYNISPLKTSIPATVDGNELVFTVTTANYLIVEINDEKKFIILADPSETDVPDTTASNVYNVLNYTADNTGATTTKGVQAALDAAEGHAGSIVYVPPGLYIVPNLYIHSQTSLYLAGGAVLRMSDNPDDYKHDFYKSGDGNGTWWIRTDADSKDIKVYGRGTIDGNGQTIFHLEPRFIADLLVPVGTTNFKCDGILVRDASFWAVVPIQVTTASITNIKILDRFNIGQNDGIDVVESTDVTIDRAIAITNDDSFSTKTWPYNVGTTVPYPYKPRPLRNVVFNNCIAWTNCYGYKVGQGIYESQDNVTFTNSVVYTAAVGLGIDHKFGTSTVSNVSFTNMDIEGLHGTNFGHATWLAVLVELDNGAGVGPVEGVLVNNVTARVLGKYNSLVQGYNSSAMVSDVTIGNVYVHNSTVPAKTLADIKVLDTDYSEGIKLVNN</sequence>
<evidence type="ECO:0000256" key="3">
    <source>
        <dbReference type="ARBA" id="ARBA00022525"/>
    </source>
</evidence>
<dbReference type="GeneID" id="55991517"/>
<protein>
    <recommendedName>
        <fullName evidence="14">Pectate lyase superfamily protein domain-containing protein</fullName>
    </recommendedName>
</protein>
<name>A0A7H8QSE7_TALRU</name>
<keyword evidence="6" id="KW-1015">Disulfide bond</keyword>
<evidence type="ECO:0000313" key="12">
    <source>
        <dbReference type="EMBL" id="QKX56907.1"/>
    </source>
</evidence>
<dbReference type="GO" id="GO:0071555">
    <property type="term" value="P:cell wall organization"/>
    <property type="evidence" value="ECO:0007669"/>
    <property type="project" value="UniProtKB-KW"/>
</dbReference>
<gene>
    <name evidence="12" type="ORF">TRUGW13939_04015</name>
</gene>
<evidence type="ECO:0008006" key="14">
    <source>
        <dbReference type="Google" id="ProtNLM"/>
    </source>
</evidence>
<evidence type="ECO:0000256" key="6">
    <source>
        <dbReference type="ARBA" id="ARBA00023157"/>
    </source>
</evidence>
<evidence type="ECO:0000256" key="10">
    <source>
        <dbReference type="RuleBase" id="RU361169"/>
    </source>
</evidence>
<dbReference type="GO" id="GO:0046576">
    <property type="term" value="F:rhamnogalacturonan alpha-L-rhamnopyranosyl-(1-&gt;4)-alpha-D-galactopyranosyluronide lyase activity"/>
    <property type="evidence" value="ECO:0007669"/>
    <property type="project" value="UniProtKB-ARBA"/>
</dbReference>
<dbReference type="EMBL" id="CP055899">
    <property type="protein sequence ID" value="QKX56907.1"/>
    <property type="molecule type" value="Genomic_DNA"/>
</dbReference>
<dbReference type="GO" id="GO:0005975">
    <property type="term" value="P:carbohydrate metabolic process"/>
    <property type="evidence" value="ECO:0007669"/>
    <property type="project" value="InterPro"/>
</dbReference>
<dbReference type="InterPro" id="IPR012334">
    <property type="entry name" value="Pectin_lyas_fold"/>
</dbReference>
<evidence type="ECO:0000256" key="7">
    <source>
        <dbReference type="ARBA" id="ARBA00023180"/>
    </source>
</evidence>
<dbReference type="InterPro" id="IPR000743">
    <property type="entry name" value="Glyco_hydro_28"/>
</dbReference>
<keyword evidence="13" id="KW-1185">Reference proteome</keyword>
<evidence type="ECO:0000256" key="5">
    <source>
        <dbReference type="ARBA" id="ARBA00022801"/>
    </source>
</evidence>
<reference evidence="13" key="1">
    <citation type="submission" date="2020-06" db="EMBL/GenBank/DDBJ databases">
        <title>A chromosome-scale genome assembly of Talaromyces rugulosus W13939.</title>
        <authorList>
            <person name="Wang B."/>
            <person name="Guo L."/>
            <person name="Ye K."/>
            <person name="Wang L."/>
        </authorList>
    </citation>
    <scope>NUCLEOTIDE SEQUENCE [LARGE SCALE GENOMIC DNA]</scope>
    <source>
        <strain evidence="13">W13939</strain>
    </source>
</reference>
<dbReference type="AlphaFoldDB" id="A0A7H8QSE7"/>
<dbReference type="SUPFAM" id="SSF51126">
    <property type="entry name" value="Pectin lyase-like"/>
    <property type="match status" value="1"/>
</dbReference>
<evidence type="ECO:0000256" key="8">
    <source>
        <dbReference type="ARBA" id="ARBA00023295"/>
    </source>
</evidence>
<keyword evidence="3" id="KW-0964">Secreted</keyword>